<proteinExistence type="predicted"/>
<organism evidence="1 2">
    <name type="scientific">Aspergillus transmontanensis</name>
    <dbReference type="NCBI Taxonomy" id="1034304"/>
    <lineage>
        <taxon>Eukaryota</taxon>
        <taxon>Fungi</taxon>
        <taxon>Dikarya</taxon>
        <taxon>Ascomycota</taxon>
        <taxon>Pezizomycotina</taxon>
        <taxon>Eurotiomycetes</taxon>
        <taxon>Eurotiomycetidae</taxon>
        <taxon>Eurotiales</taxon>
        <taxon>Aspergillaceae</taxon>
        <taxon>Aspergillus</taxon>
        <taxon>Aspergillus subgen. Circumdati</taxon>
    </lineage>
</organism>
<evidence type="ECO:0000313" key="2">
    <source>
        <dbReference type="Proteomes" id="UP000325433"/>
    </source>
</evidence>
<name>A0A5N6VWA2_9EURO</name>
<protein>
    <submittedName>
        <fullName evidence="1">Uncharacterized protein</fullName>
    </submittedName>
</protein>
<keyword evidence="2" id="KW-1185">Reference proteome</keyword>
<dbReference type="Proteomes" id="UP000325433">
    <property type="component" value="Unassembled WGS sequence"/>
</dbReference>
<evidence type="ECO:0000313" key="1">
    <source>
        <dbReference type="EMBL" id="KAE8312811.1"/>
    </source>
</evidence>
<gene>
    <name evidence="1" type="ORF">BDV41DRAFT_538073</name>
</gene>
<dbReference type="AlphaFoldDB" id="A0A5N6VWA2"/>
<reference evidence="2" key="1">
    <citation type="submission" date="2019-04" db="EMBL/GenBank/DDBJ databases">
        <title>Friends and foes A comparative genomics studyof 23 Aspergillus species from section Flavi.</title>
        <authorList>
            <consortium name="DOE Joint Genome Institute"/>
            <person name="Kjaerbolling I."/>
            <person name="Vesth T."/>
            <person name="Frisvad J.C."/>
            <person name="Nybo J.L."/>
            <person name="Theobald S."/>
            <person name="Kildgaard S."/>
            <person name="Isbrandt T."/>
            <person name="Kuo A."/>
            <person name="Sato A."/>
            <person name="Lyhne E.K."/>
            <person name="Kogle M.E."/>
            <person name="Wiebenga A."/>
            <person name="Kun R.S."/>
            <person name="Lubbers R.J."/>
            <person name="Makela M.R."/>
            <person name="Barry K."/>
            <person name="Chovatia M."/>
            <person name="Clum A."/>
            <person name="Daum C."/>
            <person name="Haridas S."/>
            <person name="He G."/>
            <person name="LaButti K."/>
            <person name="Lipzen A."/>
            <person name="Mondo S."/>
            <person name="Riley R."/>
            <person name="Salamov A."/>
            <person name="Simmons B.A."/>
            <person name="Magnuson J.K."/>
            <person name="Henrissat B."/>
            <person name="Mortensen U.H."/>
            <person name="Larsen T.O."/>
            <person name="Devries R.P."/>
            <person name="Grigoriev I.V."/>
            <person name="Machida M."/>
            <person name="Baker S.E."/>
            <person name="Andersen M.R."/>
        </authorList>
    </citation>
    <scope>NUCLEOTIDE SEQUENCE [LARGE SCALE GENOMIC DNA]</scope>
    <source>
        <strain evidence="2">CBS 130015</strain>
    </source>
</reference>
<dbReference type="EMBL" id="ML738330">
    <property type="protein sequence ID" value="KAE8312811.1"/>
    <property type="molecule type" value="Genomic_DNA"/>
</dbReference>
<sequence>MLSITLHGDNSLISIRTDRSLSPSVSFSRICSSATNTVALETAHKTSMDFNTYGPGLIAVFGYTQG</sequence>
<accession>A0A5N6VWA2</accession>